<reference evidence="2" key="1">
    <citation type="submission" date="2022-07" db="EMBL/GenBank/DDBJ databases">
        <title>Phylogenomic reconstructions and comparative analyses of Kickxellomycotina fungi.</title>
        <authorList>
            <person name="Reynolds N.K."/>
            <person name="Stajich J.E."/>
            <person name="Barry K."/>
            <person name="Grigoriev I.V."/>
            <person name="Crous P."/>
            <person name="Smith M.E."/>
        </authorList>
    </citation>
    <scope>NUCLEOTIDE SEQUENCE</scope>
    <source>
        <strain evidence="2">NBRC 100468</strain>
    </source>
</reference>
<evidence type="ECO:0000313" key="3">
    <source>
        <dbReference type="Proteomes" id="UP001150538"/>
    </source>
</evidence>
<dbReference type="AlphaFoldDB" id="A0A9W8DTN6"/>
<evidence type="ECO:0000256" key="1">
    <source>
        <dbReference type="SAM" id="MobiDB-lite"/>
    </source>
</evidence>
<organism evidence="2 3">
    <name type="scientific">Mycoemilia scoparia</name>
    <dbReference type="NCBI Taxonomy" id="417184"/>
    <lineage>
        <taxon>Eukaryota</taxon>
        <taxon>Fungi</taxon>
        <taxon>Fungi incertae sedis</taxon>
        <taxon>Zoopagomycota</taxon>
        <taxon>Kickxellomycotina</taxon>
        <taxon>Kickxellomycetes</taxon>
        <taxon>Kickxellales</taxon>
        <taxon>Kickxellaceae</taxon>
        <taxon>Mycoemilia</taxon>
    </lineage>
</organism>
<dbReference type="OrthoDB" id="5596756at2759"/>
<proteinExistence type="predicted"/>
<feature type="compositionally biased region" description="Polar residues" evidence="1">
    <location>
        <begin position="452"/>
        <end position="474"/>
    </location>
</feature>
<accession>A0A9W8DTN6</accession>
<name>A0A9W8DTN6_9FUNG</name>
<feature type="region of interest" description="Disordered" evidence="1">
    <location>
        <begin position="388"/>
        <end position="417"/>
    </location>
</feature>
<dbReference type="Proteomes" id="UP001150538">
    <property type="component" value="Unassembled WGS sequence"/>
</dbReference>
<feature type="region of interest" description="Disordered" evidence="1">
    <location>
        <begin position="430"/>
        <end position="508"/>
    </location>
</feature>
<evidence type="ECO:0000313" key="2">
    <source>
        <dbReference type="EMBL" id="KAJ1917849.1"/>
    </source>
</evidence>
<feature type="compositionally biased region" description="Polar residues" evidence="1">
    <location>
        <begin position="493"/>
        <end position="508"/>
    </location>
</feature>
<dbReference type="EMBL" id="JANBPU010000060">
    <property type="protein sequence ID" value="KAJ1917849.1"/>
    <property type="molecule type" value="Genomic_DNA"/>
</dbReference>
<protein>
    <submittedName>
        <fullName evidence="2">Uncharacterized protein</fullName>
    </submittedName>
</protein>
<gene>
    <name evidence="2" type="ORF">H4219_002959</name>
</gene>
<sequence length="508" mass="56819">MDKPPRLESLPPLIKLLRNNASNRYSYEGLSAFSKFFNAKYTVDYYLNKKVYRSKRPRITSTPYPNKIDLDATSTKYYTIVSRNKLRLKEILIWMSNHPYIHVNVHLHGYINCLHPSTNDPLHYTGKFVVEAYDSPSRSYSMLIFRPARRRDEIPGYIIPLQPSNSDGDEQNRPHTALICAPGSSLRSIWQWLALHNGKFADVSEEPAVGNNIVLVANPRRVRVEHTIREVRTRSVPGEQYIPGEASANSTSIYPPMAFGQTHDRPTRAAPNPGNVYYDLAGRRLNAFGQNRNGSTLGSGLRRRNSIDSLASTLPPYEPRQLAEQSAPIGSNVGGDLLPGQRSLEIGGSSSQDPPPPSYWQIASLTEYGRSWSARNPAEIHSSGEAIIVDGDSNNGDSSHACPSHCRNHGQRERCSRLSLTQSTPLISAEQAMRASDRQPPRPDHHQRHATRLQSHSRTGSQSSAYTNSDTEVQIRSPRTRSRRPRIAAFFSSKISKQRGSASQKSDS</sequence>
<comment type="caution">
    <text evidence="2">The sequence shown here is derived from an EMBL/GenBank/DDBJ whole genome shotgun (WGS) entry which is preliminary data.</text>
</comment>
<feature type="compositionally biased region" description="Basic and acidic residues" evidence="1">
    <location>
        <begin position="435"/>
        <end position="444"/>
    </location>
</feature>
<keyword evidence="3" id="KW-1185">Reference proteome</keyword>
<feature type="region of interest" description="Disordered" evidence="1">
    <location>
        <begin position="326"/>
        <end position="359"/>
    </location>
</feature>